<evidence type="ECO:0000313" key="2">
    <source>
        <dbReference type="Proteomes" id="UP001296776"/>
    </source>
</evidence>
<sequence>MLGSEPQSNAVDSVEGIQETVLRLSADIGTMADRIGEMADRIGQMADRILETQRIQSDNLKTFQENSLEMARILSDQLTANQRLVAQVIEKLGD</sequence>
<name>A0AAJ0X8M5_9GAMM</name>
<gene>
    <name evidence="1" type="ORF">CKO40_05590</name>
</gene>
<dbReference type="EMBL" id="NRSJ01000006">
    <property type="protein sequence ID" value="MBK1704031.1"/>
    <property type="molecule type" value="Genomic_DNA"/>
</dbReference>
<evidence type="ECO:0000313" key="1">
    <source>
        <dbReference type="EMBL" id="MBK1704031.1"/>
    </source>
</evidence>
<keyword evidence="2" id="KW-1185">Reference proteome</keyword>
<comment type="caution">
    <text evidence="1">The sequence shown here is derived from an EMBL/GenBank/DDBJ whole genome shotgun (WGS) entry which is preliminary data.</text>
</comment>
<proteinExistence type="predicted"/>
<reference evidence="1" key="1">
    <citation type="submission" date="2017-08" db="EMBL/GenBank/DDBJ databases">
        <authorList>
            <person name="Imhoff J.F."/>
            <person name="Rahn T."/>
            <person name="Kuenzel S."/>
            <person name="Neulinger S.C."/>
        </authorList>
    </citation>
    <scope>NUCLEOTIDE SEQUENCE</scope>
    <source>
        <strain evidence="1">DSM 11080</strain>
    </source>
</reference>
<organism evidence="1 2">
    <name type="scientific">Halochromatium glycolicum</name>
    <dbReference type="NCBI Taxonomy" id="85075"/>
    <lineage>
        <taxon>Bacteria</taxon>
        <taxon>Pseudomonadati</taxon>
        <taxon>Pseudomonadota</taxon>
        <taxon>Gammaproteobacteria</taxon>
        <taxon>Chromatiales</taxon>
        <taxon>Chromatiaceae</taxon>
        <taxon>Halochromatium</taxon>
    </lineage>
</organism>
<dbReference type="Proteomes" id="UP001296776">
    <property type="component" value="Unassembled WGS sequence"/>
</dbReference>
<dbReference type="AlphaFoldDB" id="A0AAJ0X8M5"/>
<protein>
    <submittedName>
        <fullName evidence="1">Uncharacterized protein</fullName>
    </submittedName>
</protein>
<accession>A0AAJ0X8M5</accession>
<dbReference type="RefSeq" id="WP_200345199.1">
    <property type="nucleotide sequence ID" value="NZ_NRSJ01000006.1"/>
</dbReference>
<reference evidence="1" key="2">
    <citation type="journal article" date="2020" name="Microorganisms">
        <title>Osmotic Adaptation and Compatible Solute Biosynthesis of Phototrophic Bacteria as Revealed from Genome Analyses.</title>
        <authorList>
            <person name="Imhoff J.F."/>
            <person name="Rahn T."/>
            <person name="Kunzel S."/>
            <person name="Keller A."/>
            <person name="Neulinger S.C."/>
        </authorList>
    </citation>
    <scope>NUCLEOTIDE SEQUENCE</scope>
    <source>
        <strain evidence="1">DSM 11080</strain>
    </source>
</reference>